<reference evidence="2" key="1">
    <citation type="submission" date="2016-10" db="EMBL/GenBank/DDBJ databases">
        <authorList>
            <person name="Benchimol M."/>
            <person name="Almeida L.G."/>
            <person name="Vasconcelos A.T."/>
            <person name="Perreira-Neves A."/>
            <person name="Rosa I.A."/>
            <person name="Tasca T."/>
            <person name="Bogo M.R."/>
            <person name="de Souza W."/>
        </authorList>
    </citation>
    <scope>NUCLEOTIDE SEQUENCE [LARGE SCALE GENOMIC DNA]</scope>
    <source>
        <strain evidence="2">K</strain>
    </source>
</reference>
<dbReference type="OrthoDB" id="10674895at2759"/>
<comment type="caution">
    <text evidence="2">The sequence shown here is derived from an EMBL/GenBank/DDBJ whole genome shotgun (WGS) entry which is preliminary data.</text>
</comment>
<dbReference type="VEuPathDB" id="TrichDB:TRFO_03588"/>
<dbReference type="RefSeq" id="XP_068365717.1">
    <property type="nucleotide sequence ID" value="XM_068491396.1"/>
</dbReference>
<dbReference type="Proteomes" id="UP000179807">
    <property type="component" value="Unassembled WGS sequence"/>
</dbReference>
<keyword evidence="1" id="KW-0472">Membrane</keyword>
<proteinExistence type="predicted"/>
<dbReference type="GeneID" id="94826100"/>
<feature type="transmembrane region" description="Helical" evidence="1">
    <location>
        <begin position="20"/>
        <end position="39"/>
    </location>
</feature>
<sequence>MMNPKLKRKLPVYTFNFSKINKPLAIVIGFVLCLIVGYYNQTDIYDQLNKLPENRNELTPIRQISVSVEGSKLRVDISLHAVIYLTRDNLYENIKAHISAGNETYKVGAGDTPDPKRETDFFSFSYNISFKGNVFVQLFLHDTPITEKREFIIA</sequence>
<accession>A0A1J4KSX2</accession>
<protein>
    <submittedName>
        <fullName evidence="2">Uncharacterized protein</fullName>
    </submittedName>
</protein>
<evidence type="ECO:0000256" key="1">
    <source>
        <dbReference type="SAM" id="Phobius"/>
    </source>
</evidence>
<dbReference type="AlphaFoldDB" id="A0A1J4KSX2"/>
<evidence type="ECO:0000313" key="3">
    <source>
        <dbReference type="Proteomes" id="UP000179807"/>
    </source>
</evidence>
<keyword evidence="3" id="KW-1185">Reference proteome</keyword>
<keyword evidence="1" id="KW-1133">Transmembrane helix</keyword>
<organism evidence="2 3">
    <name type="scientific">Tritrichomonas foetus</name>
    <dbReference type="NCBI Taxonomy" id="1144522"/>
    <lineage>
        <taxon>Eukaryota</taxon>
        <taxon>Metamonada</taxon>
        <taxon>Parabasalia</taxon>
        <taxon>Tritrichomonadida</taxon>
        <taxon>Tritrichomonadidae</taxon>
        <taxon>Tritrichomonas</taxon>
    </lineage>
</organism>
<name>A0A1J4KSX2_9EUKA</name>
<gene>
    <name evidence="2" type="ORF">TRFO_03588</name>
</gene>
<dbReference type="EMBL" id="MLAK01000560">
    <property type="protein sequence ID" value="OHT12581.1"/>
    <property type="molecule type" value="Genomic_DNA"/>
</dbReference>
<evidence type="ECO:0000313" key="2">
    <source>
        <dbReference type="EMBL" id="OHT12581.1"/>
    </source>
</evidence>
<keyword evidence="1" id="KW-0812">Transmembrane</keyword>